<proteinExistence type="inferred from homology"/>
<evidence type="ECO:0000256" key="4">
    <source>
        <dbReference type="ARBA" id="ARBA00022679"/>
    </source>
</evidence>
<feature type="binding site" evidence="6">
    <location>
        <position position="136"/>
    </location>
    <ligand>
        <name>S-adenosyl-L-methionine</name>
        <dbReference type="ChEBI" id="CHEBI:59789"/>
    </ligand>
</feature>
<gene>
    <name evidence="6 7" type="primary">rsmG</name>
    <name evidence="7" type="ORF">Cva_00892</name>
</gene>
<comment type="caution">
    <text evidence="6">Lacks conserved residue(s) required for the propagation of feature annotation.</text>
</comment>
<keyword evidence="1 6" id="KW-0963">Cytoplasm</keyword>
<keyword evidence="5 6" id="KW-0949">S-adenosyl-L-methionine</keyword>
<dbReference type="NCBIfam" id="TIGR00138">
    <property type="entry name" value="rsmG_gidB"/>
    <property type="match status" value="1"/>
</dbReference>
<comment type="subcellular location">
    <subcellularLocation>
        <location evidence="6">Cytoplasm</location>
    </subcellularLocation>
</comment>
<reference evidence="7 8" key="1">
    <citation type="submission" date="2015-03" db="EMBL/GenBank/DDBJ databases">
        <title>Caedibacter varicaedens, whole genome shotgun sequence.</title>
        <authorList>
            <person name="Suzuki H."/>
            <person name="Dapper A.L."/>
            <person name="Gibson A.K."/>
            <person name="Jackson C."/>
            <person name="Lee H."/>
            <person name="Pejaver V.R."/>
            <person name="Doak T."/>
            <person name="Lynch M."/>
        </authorList>
    </citation>
    <scope>NUCLEOTIDE SEQUENCE [LARGE SCALE GENOMIC DNA]</scope>
</reference>
<evidence type="ECO:0000256" key="6">
    <source>
        <dbReference type="HAMAP-Rule" id="MF_00074"/>
    </source>
</evidence>
<name>A0A0K8MEE3_9PROT</name>
<dbReference type="EC" id="2.1.1.170" evidence="6"/>
<evidence type="ECO:0000313" key="7">
    <source>
        <dbReference type="EMBL" id="GAO98244.1"/>
    </source>
</evidence>
<feature type="binding site" evidence="6">
    <location>
        <position position="73"/>
    </location>
    <ligand>
        <name>S-adenosyl-L-methionine</name>
        <dbReference type="ChEBI" id="CHEBI:59789"/>
    </ligand>
</feature>
<dbReference type="OrthoDB" id="9808773at2"/>
<dbReference type="InterPro" id="IPR029063">
    <property type="entry name" value="SAM-dependent_MTases_sf"/>
</dbReference>
<dbReference type="Pfam" id="PF02527">
    <property type="entry name" value="GidB"/>
    <property type="match status" value="1"/>
</dbReference>
<comment type="catalytic activity">
    <reaction evidence="6">
        <text>guanosine(527) in 16S rRNA + S-adenosyl-L-methionine = N(7)-methylguanosine(527) in 16S rRNA + S-adenosyl-L-homocysteine</text>
        <dbReference type="Rhea" id="RHEA:42732"/>
        <dbReference type="Rhea" id="RHEA-COMP:10209"/>
        <dbReference type="Rhea" id="RHEA-COMP:10210"/>
        <dbReference type="ChEBI" id="CHEBI:57856"/>
        <dbReference type="ChEBI" id="CHEBI:59789"/>
        <dbReference type="ChEBI" id="CHEBI:74269"/>
        <dbReference type="ChEBI" id="CHEBI:74480"/>
        <dbReference type="EC" id="2.1.1.170"/>
    </reaction>
</comment>
<dbReference type="AlphaFoldDB" id="A0A0K8MEE3"/>
<dbReference type="GO" id="GO:0005829">
    <property type="term" value="C:cytosol"/>
    <property type="evidence" value="ECO:0007669"/>
    <property type="project" value="TreeGrafter"/>
</dbReference>
<comment type="caution">
    <text evidence="7">The sequence shown here is derived from an EMBL/GenBank/DDBJ whole genome shotgun (WGS) entry which is preliminary data.</text>
</comment>
<dbReference type="GO" id="GO:0070043">
    <property type="term" value="F:rRNA (guanine-N7-)-methyltransferase activity"/>
    <property type="evidence" value="ECO:0007669"/>
    <property type="project" value="UniProtKB-UniRule"/>
</dbReference>
<feature type="binding site" evidence="6">
    <location>
        <begin position="122"/>
        <end position="123"/>
    </location>
    <ligand>
        <name>S-adenosyl-L-methionine</name>
        <dbReference type="ChEBI" id="CHEBI:59789"/>
    </ligand>
</feature>
<dbReference type="EMBL" id="BBVC01000036">
    <property type="protein sequence ID" value="GAO98244.1"/>
    <property type="molecule type" value="Genomic_DNA"/>
</dbReference>
<evidence type="ECO:0000313" key="8">
    <source>
        <dbReference type="Proteomes" id="UP000036771"/>
    </source>
</evidence>
<evidence type="ECO:0000256" key="1">
    <source>
        <dbReference type="ARBA" id="ARBA00022490"/>
    </source>
</evidence>
<evidence type="ECO:0000256" key="3">
    <source>
        <dbReference type="ARBA" id="ARBA00022603"/>
    </source>
</evidence>
<accession>A0A0K8MEE3</accession>
<dbReference type="Proteomes" id="UP000036771">
    <property type="component" value="Unassembled WGS sequence"/>
</dbReference>
<keyword evidence="4 6" id="KW-0808">Transferase</keyword>
<dbReference type="PANTHER" id="PTHR31760:SF0">
    <property type="entry name" value="S-ADENOSYL-L-METHIONINE-DEPENDENT METHYLTRANSFERASES SUPERFAMILY PROTEIN"/>
    <property type="match status" value="1"/>
</dbReference>
<sequence>MTPASFFQEKGINVSRETFHRLQLYEETLLKWQTSHNLISNSTISSIWKRHFLDSAQLIPYISPSIKTIADLGSGAGFPGMVIALLTEIPTILIESNQKKESFLREVQRITQAPVTILSKRIEDTPSLQVDLITARAVSQLSTLMEYAFLHLNTHGLCLFLKGKDIEKEINEAHKKWNFLEKQYLSITDCTGVILEIQKIRRKQ</sequence>
<dbReference type="PIRSF" id="PIRSF003078">
    <property type="entry name" value="GidB"/>
    <property type="match status" value="1"/>
</dbReference>
<dbReference type="HAMAP" id="MF_00074">
    <property type="entry name" value="16SrRNA_methyltr_G"/>
    <property type="match status" value="1"/>
</dbReference>
<protein>
    <recommendedName>
        <fullName evidence="6">Ribosomal RNA small subunit methyltransferase G</fullName>
        <ecNumber evidence="6">2.1.1.170</ecNumber>
    </recommendedName>
    <alternativeName>
        <fullName evidence="6">16S rRNA 7-methylguanosine methyltransferase</fullName>
        <shortName evidence="6">16S rRNA m7G methyltransferase</shortName>
    </alternativeName>
</protein>
<comment type="similarity">
    <text evidence="6">Belongs to the methyltransferase superfamily. RNA methyltransferase RsmG family.</text>
</comment>
<organism evidence="7 8">
    <name type="scientific">Caedimonas varicaedens</name>
    <dbReference type="NCBI Taxonomy" id="1629334"/>
    <lineage>
        <taxon>Bacteria</taxon>
        <taxon>Pseudomonadati</taxon>
        <taxon>Pseudomonadota</taxon>
        <taxon>Alphaproteobacteria</taxon>
        <taxon>Holosporales</taxon>
        <taxon>Caedimonadaceae</taxon>
        <taxon>Caedimonas</taxon>
    </lineage>
</organism>
<keyword evidence="2 6" id="KW-0698">rRNA processing</keyword>
<comment type="function">
    <text evidence="6">Specifically methylates the N7 position of guanine in position 527 of 16S rRNA.</text>
</comment>
<feature type="binding site" evidence="6">
    <location>
        <position position="78"/>
    </location>
    <ligand>
        <name>S-adenosyl-L-methionine</name>
        <dbReference type="ChEBI" id="CHEBI:59789"/>
    </ligand>
</feature>
<keyword evidence="3 6" id="KW-0489">Methyltransferase</keyword>
<evidence type="ECO:0000256" key="5">
    <source>
        <dbReference type="ARBA" id="ARBA00022691"/>
    </source>
</evidence>
<dbReference type="InterPro" id="IPR003682">
    <property type="entry name" value="rRNA_ssu_MeTfrase_G"/>
</dbReference>
<dbReference type="Gene3D" id="3.40.50.150">
    <property type="entry name" value="Vaccinia Virus protein VP39"/>
    <property type="match status" value="1"/>
</dbReference>
<dbReference type="SUPFAM" id="SSF53335">
    <property type="entry name" value="S-adenosyl-L-methionine-dependent methyltransferases"/>
    <property type="match status" value="1"/>
</dbReference>
<dbReference type="PANTHER" id="PTHR31760">
    <property type="entry name" value="S-ADENOSYL-L-METHIONINE-DEPENDENT METHYLTRANSFERASES SUPERFAMILY PROTEIN"/>
    <property type="match status" value="1"/>
</dbReference>
<evidence type="ECO:0000256" key="2">
    <source>
        <dbReference type="ARBA" id="ARBA00022552"/>
    </source>
</evidence>
<dbReference type="STRING" id="1629334.Cva_00892"/>
<keyword evidence="8" id="KW-1185">Reference proteome</keyword>